<keyword evidence="6" id="KW-0445">Lipid transport</keyword>
<evidence type="ECO:0000256" key="2">
    <source>
        <dbReference type="ARBA" id="ARBA00022448"/>
    </source>
</evidence>
<feature type="compositionally biased region" description="Polar residues" evidence="9">
    <location>
        <begin position="919"/>
        <end position="940"/>
    </location>
</feature>
<keyword evidence="5" id="KW-1133">Transmembrane helix</keyword>
<proteinExistence type="predicted"/>
<dbReference type="Pfam" id="PF10296">
    <property type="entry name" value="MMM1"/>
    <property type="match status" value="1"/>
</dbReference>
<organism evidence="11 12">
    <name type="scientific">Acanthamoeba castellanii (strain ATCC 30010 / Neff)</name>
    <dbReference type="NCBI Taxonomy" id="1257118"/>
    <lineage>
        <taxon>Eukaryota</taxon>
        <taxon>Amoebozoa</taxon>
        <taxon>Discosea</taxon>
        <taxon>Longamoebia</taxon>
        <taxon>Centramoebida</taxon>
        <taxon>Acanthamoebidae</taxon>
        <taxon>Acanthamoeba</taxon>
    </lineage>
</organism>
<evidence type="ECO:0000256" key="6">
    <source>
        <dbReference type="ARBA" id="ARBA00023055"/>
    </source>
</evidence>
<dbReference type="AlphaFoldDB" id="L8H8H7"/>
<evidence type="ECO:0000259" key="10">
    <source>
        <dbReference type="PROSITE" id="PS51847"/>
    </source>
</evidence>
<feature type="compositionally biased region" description="Polar residues" evidence="9">
    <location>
        <begin position="949"/>
        <end position="966"/>
    </location>
</feature>
<dbReference type="SUPFAM" id="SSF52058">
    <property type="entry name" value="L domain-like"/>
    <property type="match status" value="1"/>
</dbReference>
<dbReference type="PANTHER" id="PTHR13466:SF0">
    <property type="entry name" value="SMP-LTD DOMAIN-CONTAINING PROTEIN"/>
    <property type="match status" value="1"/>
</dbReference>
<evidence type="ECO:0000256" key="4">
    <source>
        <dbReference type="ARBA" id="ARBA00022824"/>
    </source>
</evidence>
<dbReference type="RefSeq" id="XP_004344766.1">
    <property type="nucleotide sequence ID" value="XM_004344716.1"/>
</dbReference>
<dbReference type="KEGG" id="acan:ACA1_281070"/>
<dbReference type="GeneID" id="14921898"/>
<keyword evidence="4" id="KW-0256">Endoplasmic reticulum</keyword>
<evidence type="ECO:0000256" key="9">
    <source>
        <dbReference type="SAM" id="MobiDB-lite"/>
    </source>
</evidence>
<feature type="compositionally biased region" description="Polar residues" evidence="9">
    <location>
        <begin position="894"/>
        <end position="904"/>
    </location>
</feature>
<evidence type="ECO:0000256" key="8">
    <source>
        <dbReference type="ARBA" id="ARBA00023136"/>
    </source>
</evidence>
<dbReference type="GO" id="GO:0008289">
    <property type="term" value="F:lipid binding"/>
    <property type="evidence" value="ECO:0007669"/>
    <property type="project" value="UniProtKB-KW"/>
</dbReference>
<dbReference type="SUPFAM" id="SSF52540">
    <property type="entry name" value="P-loop containing nucleoside triphosphate hydrolases"/>
    <property type="match status" value="1"/>
</dbReference>
<protein>
    <recommendedName>
        <fullName evidence="10">SMP-LTD domain-containing protein</fullName>
    </recommendedName>
</protein>
<feature type="domain" description="SMP-LTD" evidence="10">
    <location>
        <begin position="222"/>
        <end position="415"/>
    </location>
</feature>
<dbReference type="GO" id="GO:0005789">
    <property type="term" value="C:endoplasmic reticulum membrane"/>
    <property type="evidence" value="ECO:0007669"/>
    <property type="project" value="UniProtKB-SubCell"/>
</dbReference>
<feature type="compositionally biased region" description="Low complexity" evidence="9">
    <location>
        <begin position="997"/>
        <end position="1030"/>
    </location>
</feature>
<keyword evidence="12" id="KW-1185">Reference proteome</keyword>
<keyword evidence="2" id="KW-0813">Transport</keyword>
<gene>
    <name evidence="11" type="ORF">ACA1_281070</name>
</gene>
<dbReference type="Gene3D" id="3.80.10.10">
    <property type="entry name" value="Ribonuclease Inhibitor"/>
    <property type="match status" value="1"/>
</dbReference>
<dbReference type="Gene3D" id="3.30.70.1390">
    <property type="entry name" value="ROC domain from the Parkinson's disease-associated leucine-rich repeat kinase 2"/>
    <property type="match status" value="1"/>
</dbReference>
<evidence type="ECO:0000256" key="5">
    <source>
        <dbReference type="ARBA" id="ARBA00022989"/>
    </source>
</evidence>
<keyword evidence="3" id="KW-0812">Transmembrane</keyword>
<keyword evidence="8" id="KW-0472">Membrane</keyword>
<dbReference type="OrthoDB" id="1394818at2759"/>
<name>L8H8H7_ACACF</name>
<feature type="compositionally biased region" description="Polar residues" evidence="9">
    <location>
        <begin position="506"/>
        <end position="524"/>
    </location>
</feature>
<dbReference type="InterPro" id="IPR031468">
    <property type="entry name" value="SMP_LBD"/>
</dbReference>
<keyword evidence="7" id="KW-0446">Lipid-binding</keyword>
<dbReference type="Proteomes" id="UP000011083">
    <property type="component" value="Unassembled WGS sequence"/>
</dbReference>
<evidence type="ECO:0000313" key="12">
    <source>
        <dbReference type="Proteomes" id="UP000011083"/>
    </source>
</evidence>
<feature type="compositionally biased region" description="Low complexity" evidence="9">
    <location>
        <begin position="476"/>
        <end position="492"/>
    </location>
</feature>
<feature type="region of interest" description="Disordered" evidence="9">
    <location>
        <begin position="453"/>
        <end position="1039"/>
    </location>
</feature>
<dbReference type="CDD" id="cd21675">
    <property type="entry name" value="SMP_TEX2"/>
    <property type="match status" value="1"/>
</dbReference>
<dbReference type="VEuPathDB" id="AmoebaDB:ACA1_281070"/>
<accession>L8H8H7</accession>
<reference evidence="11 12" key="1">
    <citation type="journal article" date="2013" name="Genome Biol.">
        <title>Genome of Acanthamoeba castellanii highlights extensive lateral gene transfer and early evolution of tyrosine kinase signaling.</title>
        <authorList>
            <person name="Clarke M."/>
            <person name="Lohan A.J."/>
            <person name="Liu B."/>
            <person name="Lagkouvardos I."/>
            <person name="Roy S."/>
            <person name="Zafar N."/>
            <person name="Bertelli C."/>
            <person name="Schilde C."/>
            <person name="Kianianmomeni A."/>
            <person name="Burglin T.R."/>
            <person name="Frech C."/>
            <person name="Turcotte B."/>
            <person name="Kopec K.O."/>
            <person name="Synnott J.M."/>
            <person name="Choo C."/>
            <person name="Paponov I."/>
            <person name="Finkler A."/>
            <person name="Soon Heng Tan C."/>
            <person name="Hutchins A.P."/>
            <person name="Weinmeier T."/>
            <person name="Rattei T."/>
            <person name="Chu J.S."/>
            <person name="Gimenez G."/>
            <person name="Irimia M."/>
            <person name="Rigden D.J."/>
            <person name="Fitzpatrick D.A."/>
            <person name="Lorenzo-Morales J."/>
            <person name="Bateman A."/>
            <person name="Chiu C.H."/>
            <person name="Tang P."/>
            <person name="Hegemann P."/>
            <person name="Fromm H."/>
            <person name="Raoult D."/>
            <person name="Greub G."/>
            <person name="Miranda-Saavedra D."/>
            <person name="Chen N."/>
            <person name="Nash P."/>
            <person name="Ginger M.L."/>
            <person name="Horn M."/>
            <person name="Schaap P."/>
            <person name="Caler L."/>
            <person name="Loftus B."/>
        </authorList>
    </citation>
    <scope>NUCLEOTIDE SEQUENCE [LARGE SCALE GENOMIC DNA]</scope>
    <source>
        <strain evidence="11 12">Neff</strain>
    </source>
</reference>
<dbReference type="GO" id="GO:0006869">
    <property type="term" value="P:lipid transport"/>
    <property type="evidence" value="ECO:0007669"/>
    <property type="project" value="UniProtKB-KW"/>
</dbReference>
<dbReference type="PANTHER" id="PTHR13466">
    <property type="entry name" value="TEX2 PROTEIN-RELATED"/>
    <property type="match status" value="1"/>
</dbReference>
<feature type="compositionally biased region" description="Polar residues" evidence="9">
    <location>
        <begin position="607"/>
        <end position="619"/>
    </location>
</feature>
<comment type="subcellular location">
    <subcellularLocation>
        <location evidence="1">Endoplasmic reticulum membrane</location>
    </subcellularLocation>
</comment>
<dbReference type="InterPro" id="IPR032675">
    <property type="entry name" value="LRR_dom_sf"/>
</dbReference>
<sequence length="1080" mass="120375">MSQLTKLEELRLSENQIEVLPGWVARMVALKIIDLRYNERLVTLPLGLAQLPRLECLELGANKQDKLKRLQVLRESRYATVAQQTEEAERDADHQVLIPQEIVFHGGKEIISWLREMAKGEKIEHRFKVMVVGSPGVGKTLLSEWLFQKTKMENRNIDAYVPTPTHGVTRTWAEVPNKRHKFNHTPIACCYDCGGKEVKEVELLQAQQRYFAHLTAVANNSSEVNADWTNALLGRIFWGIHNHPVFLKLITEKLQKKMAKLKKPKFVESISVTDVGFGPNLPLFSNIKIISVSPQGSLAFDGDVYYHGGFNLMIDINLRIDLPIGGVSVEVPIRASVVVKAFAGRGHIQVAPPPAKRAWIGFYGEPRVDMDIKIEVGKNLSLVNIPSIANIVINKIKQQLIKKLVLPAMDDWPLPHIPSTKTTTEVLNAEKDAAHPGALLSSSAEAGITASSLNQSSSASSPILSRTSTQPERATSFSGASSSSPLSSSSSSIATKRHSVAAIPAQGNTTTATKASQPITVRTRTSPRDRGTVKDSSASNPPPLPSRTRSAPTQASNQPASPMVETGSPGAYKPLMTYPAGGPPPPAKEGASTIAGLQLPSSPPRGQWNSTDEWYQNSLMALRDRDDSDDDSDRESDKRASEKRERAERERKEKEQREAEEKEKKLKEGKEREEREKQEKETKEKKEKEEQERREKHEKEAKEEKERLERVRAKEEKDRREKEREEREKREREEEGKTEADSPLAEEKPTRSSEDIREIEQFTPIEKREENSDVDEENRRRELEDKERKEREESARKEKEKKEQEKEREKLAEQERKEREEKERHERERTGMVPKHEVFTDPLSSSLNSPIVDEIFGSGSSSGEDSPPPRRQATFDGNMPTPVLPDAPHRRRSGSLNFDATTGSPAKPPALPPRVHETAPTSSQPKPAQQPASKYRTTSHMFEDFDFSFPSTTPPATGSPLASTSAPHAPVPTPSTSSFLGLTTPAVPMTSSPPSPRRSLPPSSASNTDNLFSFSASTSSAASSSSAPSTKPGAKKGLFNLDMDDLFNKVEKQHHLVEKFKAAKTRAQNAWNHTNPDQDL</sequence>
<feature type="compositionally biased region" description="Polar residues" evidence="9">
    <location>
        <begin position="547"/>
        <end position="560"/>
    </location>
</feature>
<evidence type="ECO:0000256" key="1">
    <source>
        <dbReference type="ARBA" id="ARBA00004586"/>
    </source>
</evidence>
<dbReference type="InterPro" id="IPR019411">
    <property type="entry name" value="MMM1_dom"/>
</dbReference>
<evidence type="ECO:0000256" key="7">
    <source>
        <dbReference type="ARBA" id="ARBA00023121"/>
    </source>
</evidence>
<dbReference type="PROSITE" id="PS51847">
    <property type="entry name" value="SMP"/>
    <property type="match status" value="1"/>
</dbReference>
<evidence type="ECO:0000256" key="3">
    <source>
        <dbReference type="ARBA" id="ARBA00022692"/>
    </source>
</evidence>
<feature type="compositionally biased region" description="Low complexity" evidence="9">
    <location>
        <begin position="453"/>
        <end position="468"/>
    </location>
</feature>
<feature type="compositionally biased region" description="Basic and acidic residues" evidence="9">
    <location>
        <begin position="635"/>
        <end position="839"/>
    </location>
</feature>
<dbReference type="EMBL" id="KB007908">
    <property type="protein sequence ID" value="ELR21023.1"/>
    <property type="molecule type" value="Genomic_DNA"/>
</dbReference>
<dbReference type="InterPro" id="IPR027417">
    <property type="entry name" value="P-loop_NTPase"/>
</dbReference>
<evidence type="ECO:0000313" key="11">
    <source>
        <dbReference type="EMBL" id="ELR21023.1"/>
    </source>
</evidence>